<gene>
    <name evidence="2" type="ORF">V1478_005079</name>
</gene>
<proteinExistence type="predicted"/>
<feature type="compositionally biased region" description="Polar residues" evidence="1">
    <location>
        <begin position="75"/>
        <end position="96"/>
    </location>
</feature>
<comment type="caution">
    <text evidence="2">The sequence shown here is derived from an EMBL/GenBank/DDBJ whole genome shotgun (WGS) entry which is preliminary data.</text>
</comment>
<evidence type="ECO:0000313" key="3">
    <source>
        <dbReference type="Proteomes" id="UP001607302"/>
    </source>
</evidence>
<name>A0ABD2BD49_VESSQ</name>
<organism evidence="2 3">
    <name type="scientific">Vespula squamosa</name>
    <name type="common">Southern yellow jacket</name>
    <name type="synonym">Wasp</name>
    <dbReference type="NCBI Taxonomy" id="30214"/>
    <lineage>
        <taxon>Eukaryota</taxon>
        <taxon>Metazoa</taxon>
        <taxon>Ecdysozoa</taxon>
        <taxon>Arthropoda</taxon>
        <taxon>Hexapoda</taxon>
        <taxon>Insecta</taxon>
        <taxon>Pterygota</taxon>
        <taxon>Neoptera</taxon>
        <taxon>Endopterygota</taxon>
        <taxon>Hymenoptera</taxon>
        <taxon>Apocrita</taxon>
        <taxon>Aculeata</taxon>
        <taxon>Vespoidea</taxon>
        <taxon>Vespidae</taxon>
        <taxon>Vespinae</taxon>
        <taxon>Vespula</taxon>
    </lineage>
</organism>
<feature type="region of interest" description="Disordered" evidence="1">
    <location>
        <begin position="73"/>
        <end position="96"/>
    </location>
</feature>
<evidence type="ECO:0000256" key="1">
    <source>
        <dbReference type="SAM" id="MobiDB-lite"/>
    </source>
</evidence>
<evidence type="ECO:0000313" key="2">
    <source>
        <dbReference type="EMBL" id="KAL2730666.1"/>
    </source>
</evidence>
<dbReference type="EMBL" id="JAUDFV010000110">
    <property type="protein sequence ID" value="KAL2730666.1"/>
    <property type="molecule type" value="Genomic_DNA"/>
</dbReference>
<accession>A0ABD2BD49</accession>
<dbReference type="Proteomes" id="UP001607302">
    <property type="component" value="Unassembled WGS sequence"/>
</dbReference>
<sequence length="171" mass="19349">MHTLSIKKICTHEDETCWAGGGYKHVNTPEVGFDNIMNIMGPLPKTKKENKYILIIENKRTLEELICSRNEHSLSSKTGNKKSAQENQQKSQSGTNIVTLTRGTRISYISSKLLSIRQFGFVLRRSTEDVIIEMPQIVSVSGIERYALREINCPKNVLEVITSKVKESKSH</sequence>
<keyword evidence="3" id="KW-1185">Reference proteome</keyword>
<dbReference type="AlphaFoldDB" id="A0ABD2BD49"/>
<protein>
    <submittedName>
        <fullName evidence="2">Uncharacterized protein</fullName>
    </submittedName>
</protein>
<reference evidence="2 3" key="1">
    <citation type="journal article" date="2024" name="Ann. Entomol. Soc. Am.">
        <title>Genomic analyses of the southern and eastern yellowjacket wasps (Hymenoptera: Vespidae) reveal evolutionary signatures of social life.</title>
        <authorList>
            <person name="Catto M.A."/>
            <person name="Caine P.B."/>
            <person name="Orr S.E."/>
            <person name="Hunt B.G."/>
            <person name="Goodisman M.A.D."/>
        </authorList>
    </citation>
    <scope>NUCLEOTIDE SEQUENCE [LARGE SCALE GENOMIC DNA]</scope>
    <source>
        <strain evidence="2">233</strain>
        <tissue evidence="2">Head and thorax</tissue>
    </source>
</reference>